<accession>X1TMN7</accession>
<dbReference type="AlphaFoldDB" id="X1TMN7"/>
<dbReference type="GO" id="GO:0005737">
    <property type="term" value="C:cytoplasm"/>
    <property type="evidence" value="ECO:0007669"/>
    <property type="project" value="InterPro"/>
</dbReference>
<gene>
    <name evidence="4" type="ORF">S12H4_45114</name>
</gene>
<dbReference type="InterPro" id="IPR038393">
    <property type="entry name" value="Fuc_iso_dom3_sf"/>
</dbReference>
<dbReference type="InterPro" id="IPR005763">
    <property type="entry name" value="Fucose_isomerase"/>
</dbReference>
<name>X1TMN7_9ZZZZ</name>
<protein>
    <recommendedName>
        <fullName evidence="3">L-fucose isomerase C-terminal domain-containing protein</fullName>
    </recommendedName>
</protein>
<dbReference type="PANTHER" id="PTHR37840">
    <property type="entry name" value="L-FUCOSE ISOMERASE"/>
    <property type="match status" value="1"/>
</dbReference>
<dbReference type="InterPro" id="IPR038392">
    <property type="entry name" value="Fucose_isomerase_dom2_sf"/>
</dbReference>
<dbReference type="SUPFAM" id="SSF53743">
    <property type="entry name" value="FucI/AraA N-terminal and middle domains"/>
    <property type="match status" value="1"/>
</dbReference>
<dbReference type="InterPro" id="IPR009015">
    <property type="entry name" value="Fucose_isomerase_N/cen_sf"/>
</dbReference>
<reference evidence="4" key="1">
    <citation type="journal article" date="2014" name="Front. Microbiol.">
        <title>High frequency of phylogenetically diverse reductive dehalogenase-homologous genes in deep subseafloor sedimentary metagenomes.</title>
        <authorList>
            <person name="Kawai M."/>
            <person name="Futagami T."/>
            <person name="Toyoda A."/>
            <person name="Takaki Y."/>
            <person name="Nishi S."/>
            <person name="Hori S."/>
            <person name="Arai W."/>
            <person name="Tsubouchi T."/>
            <person name="Morono Y."/>
            <person name="Uchiyama I."/>
            <person name="Ito T."/>
            <person name="Fujiyama A."/>
            <person name="Inagaki F."/>
            <person name="Takami H."/>
        </authorList>
    </citation>
    <scope>NUCLEOTIDE SEQUENCE</scope>
    <source>
        <strain evidence="4">Expedition CK06-06</strain>
    </source>
</reference>
<proteinExistence type="predicted"/>
<evidence type="ECO:0000259" key="3">
    <source>
        <dbReference type="Pfam" id="PF02952"/>
    </source>
</evidence>
<feature type="non-terminal residue" evidence="4">
    <location>
        <position position="1"/>
    </location>
</feature>
<keyword evidence="2" id="KW-0119">Carbohydrate metabolism</keyword>
<feature type="non-terminal residue" evidence="4">
    <location>
        <position position="255"/>
    </location>
</feature>
<dbReference type="EMBL" id="BARW01027859">
    <property type="protein sequence ID" value="GAJ06598.1"/>
    <property type="molecule type" value="Genomic_DNA"/>
</dbReference>
<dbReference type="GO" id="GO:0008790">
    <property type="term" value="F:arabinose isomerase activity"/>
    <property type="evidence" value="ECO:0007669"/>
    <property type="project" value="TreeGrafter"/>
</dbReference>
<keyword evidence="1" id="KW-0413">Isomerase</keyword>
<dbReference type="PANTHER" id="PTHR37840:SF1">
    <property type="entry name" value="L-FUCOSE ISOMERASE"/>
    <property type="match status" value="1"/>
</dbReference>
<evidence type="ECO:0000313" key="4">
    <source>
        <dbReference type="EMBL" id="GAJ06598.1"/>
    </source>
</evidence>
<dbReference type="Gene3D" id="3.40.275.10">
    <property type="entry name" value="L-fucose Isomerase, Chain A, domain 2"/>
    <property type="match status" value="1"/>
</dbReference>
<dbReference type="Pfam" id="PF02952">
    <property type="entry name" value="Fucose_iso_C"/>
    <property type="match status" value="1"/>
</dbReference>
<dbReference type="GO" id="GO:0042355">
    <property type="term" value="P:L-fucose catabolic process"/>
    <property type="evidence" value="ECO:0007669"/>
    <property type="project" value="TreeGrafter"/>
</dbReference>
<feature type="domain" description="L-fucose isomerase C-terminal" evidence="3">
    <location>
        <begin position="125"/>
        <end position="254"/>
    </location>
</feature>
<dbReference type="Gene3D" id="3.20.14.10">
    <property type="entry name" value="L-fucose/L-arabinose isomerase, C-terminal"/>
    <property type="match status" value="1"/>
</dbReference>
<dbReference type="GO" id="GO:0008736">
    <property type="term" value="F:L-fucose isomerase activity"/>
    <property type="evidence" value="ECO:0007669"/>
    <property type="project" value="InterPro"/>
</dbReference>
<dbReference type="GO" id="GO:0019571">
    <property type="term" value="P:D-arabinose catabolic process"/>
    <property type="evidence" value="ECO:0007669"/>
    <property type="project" value="TreeGrafter"/>
</dbReference>
<evidence type="ECO:0000256" key="1">
    <source>
        <dbReference type="ARBA" id="ARBA00023235"/>
    </source>
</evidence>
<evidence type="ECO:0000256" key="2">
    <source>
        <dbReference type="ARBA" id="ARBA00023277"/>
    </source>
</evidence>
<organism evidence="4">
    <name type="scientific">marine sediment metagenome</name>
    <dbReference type="NCBI Taxonomy" id="412755"/>
    <lineage>
        <taxon>unclassified sequences</taxon>
        <taxon>metagenomes</taxon>
        <taxon>ecological metagenomes</taxon>
    </lineage>
</organism>
<sequence>KGFRWLGKNVKQINYNGDKLTPETLKYQLKCYLATRRIIEERQLDFISIKCHYELSEHYVTQCVNCVLCSDPYDWRGKKEPTVFACEADSDGALTMQILKLISGLPTLFIDLRHYDEKEGVYVFCNCGAQSTWFAERSENHVDNLKKVTLYPVIPKYKAKGAHLQYQCKEGEITFARLGRDGKGQYEMAILRGEFVEFPMEKLRETCWEWPHAYAKIDIPPDKLIDVWPANHFHAVSGNYIAELMKICEILKIKP</sequence>
<dbReference type="GO" id="GO:0030145">
    <property type="term" value="F:manganese ion binding"/>
    <property type="evidence" value="ECO:0007669"/>
    <property type="project" value="InterPro"/>
</dbReference>
<comment type="caution">
    <text evidence="4">The sequence shown here is derived from an EMBL/GenBank/DDBJ whole genome shotgun (WGS) entry which is preliminary data.</text>
</comment>
<dbReference type="InterPro" id="IPR015888">
    <property type="entry name" value="Fuc_isomerase_C"/>
</dbReference>